<keyword evidence="9" id="KW-0675">Receptor</keyword>
<dbReference type="PANTHER" id="PTHR40980:SF3">
    <property type="entry name" value="TONB-DEPENDENT RECEPTOR-LIKE BETA-BARREL DOMAIN-CONTAINING PROTEIN"/>
    <property type="match status" value="1"/>
</dbReference>
<keyword evidence="6" id="KW-0732">Signal</keyword>
<dbReference type="EMBL" id="BMWV01000002">
    <property type="protein sequence ID" value="GGY30683.1"/>
    <property type="molecule type" value="Genomic_DNA"/>
</dbReference>
<comment type="similarity">
    <text evidence="2 5">Belongs to the TonB-dependent receptor family.</text>
</comment>
<gene>
    <name evidence="9" type="primary">iroN</name>
    <name evidence="9" type="ORF">GCM10007387_10480</name>
</gene>
<evidence type="ECO:0000313" key="9">
    <source>
        <dbReference type="EMBL" id="GGY30683.1"/>
    </source>
</evidence>
<dbReference type="AlphaFoldDB" id="A0AA87XU79"/>
<dbReference type="InterPro" id="IPR010104">
    <property type="entry name" value="TonB_rcpt_bac"/>
</dbReference>
<proteinExistence type="inferred from homology"/>
<dbReference type="InterPro" id="IPR037066">
    <property type="entry name" value="Plug_dom_sf"/>
</dbReference>
<dbReference type="InterPro" id="IPR000531">
    <property type="entry name" value="Beta-barrel_TonB"/>
</dbReference>
<evidence type="ECO:0000256" key="6">
    <source>
        <dbReference type="SAM" id="SignalP"/>
    </source>
</evidence>
<keyword evidence="5" id="KW-0798">TonB box</keyword>
<dbReference type="InterPro" id="IPR036942">
    <property type="entry name" value="Beta-barrel_TonB_sf"/>
</dbReference>
<organism evidence="9 10">
    <name type="scientific">Pseudoduganella albidiflava</name>
    <dbReference type="NCBI Taxonomy" id="321983"/>
    <lineage>
        <taxon>Bacteria</taxon>
        <taxon>Pseudomonadati</taxon>
        <taxon>Pseudomonadota</taxon>
        <taxon>Betaproteobacteria</taxon>
        <taxon>Burkholderiales</taxon>
        <taxon>Oxalobacteraceae</taxon>
        <taxon>Telluria group</taxon>
        <taxon>Pseudoduganella</taxon>
    </lineage>
</organism>
<name>A0AA87XU79_9BURK</name>
<keyword evidence="4" id="KW-0998">Cell outer membrane</keyword>
<dbReference type="SUPFAM" id="SSF56935">
    <property type="entry name" value="Porins"/>
    <property type="match status" value="1"/>
</dbReference>
<dbReference type="Proteomes" id="UP000628442">
    <property type="component" value="Unassembled WGS sequence"/>
</dbReference>
<evidence type="ECO:0000256" key="4">
    <source>
        <dbReference type="ARBA" id="ARBA00023237"/>
    </source>
</evidence>
<comment type="caution">
    <text evidence="9">The sequence shown here is derived from an EMBL/GenBank/DDBJ whole genome shotgun (WGS) entry which is preliminary data.</text>
</comment>
<feature type="domain" description="TonB-dependent receptor-like beta-barrel" evidence="7">
    <location>
        <begin position="425"/>
        <end position="961"/>
    </location>
</feature>
<dbReference type="Gene3D" id="2.40.170.20">
    <property type="entry name" value="TonB-dependent receptor, beta-barrel domain"/>
    <property type="match status" value="1"/>
</dbReference>
<feature type="signal peptide" evidence="6">
    <location>
        <begin position="1"/>
        <end position="34"/>
    </location>
</feature>
<evidence type="ECO:0000256" key="3">
    <source>
        <dbReference type="ARBA" id="ARBA00023136"/>
    </source>
</evidence>
<evidence type="ECO:0000256" key="5">
    <source>
        <dbReference type="RuleBase" id="RU003357"/>
    </source>
</evidence>
<dbReference type="GO" id="GO:0009279">
    <property type="term" value="C:cell outer membrane"/>
    <property type="evidence" value="ECO:0007669"/>
    <property type="project" value="UniProtKB-SubCell"/>
</dbReference>
<sequence length="994" mass="107126">MTRARNDAVPRITPRSMALAVAGACATLFVPALAQEVPPPTTAGASQPAAAAPANTVIVTGIRAAMQSTIDMKRNADGIVDGIVADDIGKFPDTNLAEAVQRISGVSIDRSRGEGSRVTVRGVGPDFNLVLLNGRQMPAANLEDRGSRSFDFGNLASEAVSRIQVYKSARADSPPGGIGATLNIMTGRPLELGNQASIGGKLVYDKSNTNLPDQLNGKKVTPEVSALISRRFGTGDMFGLSLTASYQSRNSGFNQAQVGGWIGPFQAGTTDGYGAIAPGTATNAPTSGIYLTPQSLSYSLTGSQRQRTNGQLTFQFRPTRDWTSTLDYTYARNKIQTLGTSVGVWWSHAQNQRSDWVTGPVSSPSYYEEQSVMQDLASVAQDYATVSTLKSTGFNTFFRANARLRLSLDLHHSVASSGSDSPFGSLNDITTASFGRNTNGADFTHELPVLYMDYTPIGNEVTGSWFQDARSRQVIDQAQAGAKLDIGESSGLNFGLSVTRTRYNSAWQQVQQDAWQGTAPGGHQNAATVYDQSYWTPANLRDYFGQLDGSDDPKMWTTIPVVDFVKVRQNAIDVTGNAAMFTPSLAAPTEVRALREKSSALYVQFNTEWDTAMPMHTGIGLRYERTKVDTDATVADPSLVRWVAQNEYPVTSTPGTLRTEHGDYHNWLPTVDWDMDVLPTLKVRASYGVTIGRPRWDQIQGGATYGAVAGVTGLNVTRGNPRLSPVKSRNLDLSAEWYYTRQSMVSLGLFHKDLSGYAGQASFVEASGTATTPVGGKYWNAAVAAGCKPADTDCLRNYILRNFDGQPGVTMTGSTGTGNAAGVITGIPGDPALPYNVTTYISQNKSSLKGAEVNWQHMFGNGFGVQANYTYVKSDLRYNDTGVGAQFALLGLSDSANLVGIYEDRKLSVRLAYNWRDRFLASVAESGRANPVYVEPYGQFDLSVGYNVTDRLSLALEAINLADATQRAHGRTVMQVLSVSTGGPRYMVGARYKF</sequence>
<dbReference type="InterPro" id="IPR012910">
    <property type="entry name" value="Plug_dom"/>
</dbReference>
<dbReference type="NCBIfam" id="TIGR01782">
    <property type="entry name" value="TonB-Xanth-Caul"/>
    <property type="match status" value="1"/>
</dbReference>
<feature type="chain" id="PRO_5041708519" evidence="6">
    <location>
        <begin position="35"/>
        <end position="994"/>
    </location>
</feature>
<accession>A0AA87XU79</accession>
<dbReference type="Pfam" id="PF07715">
    <property type="entry name" value="Plug"/>
    <property type="match status" value="1"/>
</dbReference>
<evidence type="ECO:0000313" key="10">
    <source>
        <dbReference type="Proteomes" id="UP000628442"/>
    </source>
</evidence>
<evidence type="ECO:0000259" key="7">
    <source>
        <dbReference type="Pfam" id="PF00593"/>
    </source>
</evidence>
<reference evidence="9" key="1">
    <citation type="journal article" date="2014" name="Int. J. Syst. Evol. Microbiol.">
        <title>Complete genome sequence of Corynebacterium casei LMG S-19264T (=DSM 44701T), isolated from a smear-ripened cheese.</title>
        <authorList>
            <consortium name="US DOE Joint Genome Institute (JGI-PGF)"/>
            <person name="Walter F."/>
            <person name="Albersmeier A."/>
            <person name="Kalinowski J."/>
            <person name="Ruckert C."/>
        </authorList>
    </citation>
    <scope>NUCLEOTIDE SEQUENCE</scope>
    <source>
        <strain evidence="9">KCTC 12343</strain>
    </source>
</reference>
<reference evidence="9" key="2">
    <citation type="submission" date="2022-12" db="EMBL/GenBank/DDBJ databases">
        <authorList>
            <person name="Sun Q."/>
            <person name="Kim S."/>
        </authorList>
    </citation>
    <scope>NUCLEOTIDE SEQUENCE</scope>
    <source>
        <strain evidence="9">KCTC 12343</strain>
    </source>
</reference>
<comment type="subcellular location">
    <subcellularLocation>
        <location evidence="1 5">Cell outer membrane</location>
    </subcellularLocation>
</comment>
<keyword evidence="3 5" id="KW-0472">Membrane</keyword>
<dbReference type="RefSeq" id="WP_229420750.1">
    <property type="nucleotide sequence ID" value="NZ_BMWV01000002.1"/>
</dbReference>
<protein>
    <submittedName>
        <fullName evidence="9">TonB-dependent receptor</fullName>
    </submittedName>
</protein>
<evidence type="ECO:0000259" key="8">
    <source>
        <dbReference type="Pfam" id="PF07715"/>
    </source>
</evidence>
<dbReference type="Gene3D" id="2.170.130.10">
    <property type="entry name" value="TonB-dependent receptor, plug domain"/>
    <property type="match status" value="1"/>
</dbReference>
<evidence type="ECO:0000256" key="1">
    <source>
        <dbReference type="ARBA" id="ARBA00004442"/>
    </source>
</evidence>
<dbReference type="PANTHER" id="PTHR40980">
    <property type="entry name" value="PLUG DOMAIN-CONTAINING PROTEIN"/>
    <property type="match status" value="1"/>
</dbReference>
<evidence type="ECO:0000256" key="2">
    <source>
        <dbReference type="ARBA" id="ARBA00009810"/>
    </source>
</evidence>
<dbReference type="Pfam" id="PF00593">
    <property type="entry name" value="TonB_dep_Rec_b-barrel"/>
    <property type="match status" value="1"/>
</dbReference>
<feature type="domain" description="TonB-dependent receptor plug" evidence="8">
    <location>
        <begin position="73"/>
        <end position="180"/>
    </location>
</feature>